<dbReference type="Proteomes" id="UP000061468">
    <property type="component" value="Plasmid pAMEDUM8_300"/>
</dbReference>
<evidence type="ECO:0000313" key="3">
    <source>
        <dbReference type="Proteomes" id="UP000061468"/>
    </source>
</evidence>
<dbReference type="InterPro" id="IPR023213">
    <property type="entry name" value="CAT-like_dom_sf"/>
</dbReference>
<protein>
    <recommendedName>
        <fullName evidence="1">Condensation domain-containing protein</fullName>
    </recommendedName>
</protein>
<dbReference type="EMBL" id="CP013929">
    <property type="protein sequence ID" value="AMJ80874.1"/>
    <property type="molecule type" value="Genomic_DNA"/>
</dbReference>
<reference evidence="2 3" key="1">
    <citation type="submission" date="2015-12" db="EMBL/GenBank/DDBJ databases">
        <title>Intraspecies pangenome expansion in the marine bacterium Alteromonas.</title>
        <authorList>
            <person name="Lopez-Perez M."/>
            <person name="Rodriguez-Valera F."/>
        </authorList>
    </citation>
    <scope>NUCLEOTIDE SEQUENCE [LARGE SCALE GENOMIC DNA]</scope>
    <source>
        <strain evidence="2 3">UM8</strain>
        <plasmid evidence="2 3">pAMEDUM8_300</plasmid>
    </source>
</reference>
<dbReference type="GO" id="GO:0047527">
    <property type="term" value="F:2,3-dihydroxybenzoate-serine ligase activity"/>
    <property type="evidence" value="ECO:0007669"/>
    <property type="project" value="TreeGrafter"/>
</dbReference>
<feature type="domain" description="Condensation" evidence="1">
    <location>
        <begin position="66"/>
        <end position="499"/>
    </location>
</feature>
<dbReference type="PANTHER" id="PTHR45527">
    <property type="entry name" value="NONRIBOSOMAL PEPTIDE SYNTHETASE"/>
    <property type="match status" value="1"/>
</dbReference>
<dbReference type="AlphaFoldDB" id="A0AAC9AEY9"/>
<dbReference type="InterPro" id="IPR044894">
    <property type="entry name" value="TubC_N_sf"/>
</dbReference>
<dbReference type="InterPro" id="IPR001242">
    <property type="entry name" value="Condensation_dom"/>
</dbReference>
<dbReference type="SUPFAM" id="SSF52777">
    <property type="entry name" value="CoA-dependent acyltransferases"/>
    <property type="match status" value="2"/>
</dbReference>
<geneLocation type="plasmid" evidence="2 3">
    <name>pAMEDUM8_300</name>
</geneLocation>
<proteinExistence type="predicted"/>
<evidence type="ECO:0000259" key="1">
    <source>
        <dbReference type="Pfam" id="PF00668"/>
    </source>
</evidence>
<dbReference type="GO" id="GO:0005829">
    <property type="term" value="C:cytosol"/>
    <property type="evidence" value="ECO:0007669"/>
    <property type="project" value="TreeGrafter"/>
</dbReference>
<dbReference type="GO" id="GO:0043041">
    <property type="term" value="P:amino acid activation for nonribosomal peptide biosynthetic process"/>
    <property type="evidence" value="ECO:0007669"/>
    <property type="project" value="TreeGrafter"/>
</dbReference>
<dbReference type="Gene3D" id="3.30.559.30">
    <property type="entry name" value="Nonribosomal peptide synthetase, condensation domain"/>
    <property type="match status" value="1"/>
</dbReference>
<dbReference type="GO" id="GO:0009366">
    <property type="term" value="C:enterobactin synthetase complex"/>
    <property type="evidence" value="ECO:0007669"/>
    <property type="project" value="TreeGrafter"/>
</dbReference>
<dbReference type="GO" id="GO:0009239">
    <property type="term" value="P:enterobactin biosynthetic process"/>
    <property type="evidence" value="ECO:0007669"/>
    <property type="project" value="TreeGrafter"/>
</dbReference>
<name>A0AAC9AEY9_9ALTE</name>
<gene>
    <name evidence="2" type="ORF">AV942_21080</name>
</gene>
<dbReference type="RefSeq" id="WP_015068697.1">
    <property type="nucleotide sequence ID" value="NZ_CAKMLI010000003.1"/>
</dbReference>
<evidence type="ECO:0000313" key="2">
    <source>
        <dbReference type="EMBL" id="AMJ80874.1"/>
    </source>
</evidence>
<dbReference type="Gene3D" id="1.10.10.1830">
    <property type="entry name" value="Non-ribosomal peptide synthase, adenylation domain"/>
    <property type="match status" value="1"/>
</dbReference>
<dbReference type="Gene3D" id="3.30.559.10">
    <property type="entry name" value="Chloramphenicol acetyltransferase-like domain"/>
    <property type="match status" value="1"/>
</dbReference>
<organism evidence="2 3">
    <name type="scientific">Alteromonas mediterranea</name>
    <dbReference type="NCBI Taxonomy" id="314275"/>
    <lineage>
        <taxon>Bacteria</taxon>
        <taxon>Pseudomonadati</taxon>
        <taxon>Pseudomonadota</taxon>
        <taxon>Gammaproteobacteria</taxon>
        <taxon>Alteromonadales</taxon>
        <taxon>Alteromonadaceae</taxon>
        <taxon>Alteromonas/Salinimonas group</taxon>
        <taxon>Alteromonas</taxon>
    </lineage>
</organism>
<sequence length="537" mass="61036">MTPKALIKEMLQRGLRLSCEDGKLLLHGNKSQMDEGLMQQLKTNKSVLVEMLRVASTQMNEEAVSFPLSCGQQEILPIALSSPKDGQFNLCSAVILKGQLDQEAADRAASNLLQRHASLRTKFSYDAGSGESRQEVFTTSDSPLQWESWPYLRTEEGTSLSLIKEYCHGLAHRPFDLGGEILLRIHLCNLYDDVWLLVMVRHHICSDGWSFAILVKDFCHAYELAKSDAAAQLPQTSVTYQQFVMDEQRFLQSHKGRLAQTYWQEQSVNRHVILVPFDVETSEPYGPAGVKHFRLADELQDKAVGIAAQQGMSLYCVLFTVFNTLLLFYRLSQDLENDSFCVGTDVTMRDSVGLEQVVGLFVNRLQLSFSYDLGMQFSEALIATRNVINRGMQNKAFPRSLLTTNGNDKGASNASLFSPLFGFHNNPHSRFSMDKLTVTDSLFFPPLSTNLPLTLYFTNQDGGLIAELIYRQDRYFERTVGEFIQLYSKMLETWMNTPDISLTAGYAMFCEVLEQRRMEQRRRFQRKSSKLRRSVGF</sequence>
<keyword evidence="2" id="KW-0614">Plasmid</keyword>
<accession>A0AAC9AEY9</accession>
<dbReference type="GO" id="GO:0031177">
    <property type="term" value="F:phosphopantetheine binding"/>
    <property type="evidence" value="ECO:0007669"/>
    <property type="project" value="TreeGrafter"/>
</dbReference>
<dbReference type="Pfam" id="PF00668">
    <property type="entry name" value="Condensation"/>
    <property type="match status" value="1"/>
</dbReference>
<dbReference type="PANTHER" id="PTHR45527:SF1">
    <property type="entry name" value="FATTY ACID SYNTHASE"/>
    <property type="match status" value="1"/>
</dbReference>